<dbReference type="InterPro" id="IPR016024">
    <property type="entry name" value="ARM-type_fold"/>
</dbReference>
<keyword evidence="5" id="KW-0234">DNA repair</keyword>
<comment type="subcellular location">
    <subcellularLocation>
        <location evidence="1">Nucleus</location>
    </subcellularLocation>
</comment>
<dbReference type="SUPFAM" id="SSF48371">
    <property type="entry name" value="ARM repeat"/>
    <property type="match status" value="2"/>
</dbReference>
<dbReference type="InterPro" id="IPR039776">
    <property type="entry name" value="Pds5"/>
</dbReference>
<dbReference type="GO" id="GO:0035825">
    <property type="term" value="P:homologous recombination"/>
    <property type="evidence" value="ECO:0007669"/>
    <property type="project" value="UniProtKB-ARBA"/>
</dbReference>
<evidence type="ECO:0000256" key="6">
    <source>
        <dbReference type="ARBA" id="ARBA00023242"/>
    </source>
</evidence>
<dbReference type="GO" id="GO:0051301">
    <property type="term" value="P:cell division"/>
    <property type="evidence" value="ECO:0007669"/>
    <property type="project" value="UniProtKB-KW"/>
</dbReference>
<evidence type="ECO:0008006" key="11">
    <source>
        <dbReference type="Google" id="ProtNLM"/>
    </source>
</evidence>
<evidence type="ECO:0000313" key="10">
    <source>
        <dbReference type="Proteomes" id="UP000825729"/>
    </source>
</evidence>
<dbReference type="CDD" id="cd19953">
    <property type="entry name" value="PDS5"/>
    <property type="match status" value="1"/>
</dbReference>
<name>A0AAV7E764_ARIFI</name>
<dbReference type="EMBL" id="JAINDJ010000006">
    <property type="protein sequence ID" value="KAG9444024.1"/>
    <property type="molecule type" value="Genomic_DNA"/>
</dbReference>
<dbReference type="InterPro" id="IPR011989">
    <property type="entry name" value="ARM-like"/>
</dbReference>
<organism evidence="9 10">
    <name type="scientific">Aristolochia fimbriata</name>
    <name type="common">White veined hardy Dutchman's pipe vine</name>
    <dbReference type="NCBI Taxonomy" id="158543"/>
    <lineage>
        <taxon>Eukaryota</taxon>
        <taxon>Viridiplantae</taxon>
        <taxon>Streptophyta</taxon>
        <taxon>Embryophyta</taxon>
        <taxon>Tracheophyta</taxon>
        <taxon>Spermatophyta</taxon>
        <taxon>Magnoliopsida</taxon>
        <taxon>Magnoliidae</taxon>
        <taxon>Piperales</taxon>
        <taxon>Aristolochiaceae</taxon>
        <taxon>Aristolochia</taxon>
    </lineage>
</organism>
<dbReference type="GO" id="GO:0000785">
    <property type="term" value="C:chromatin"/>
    <property type="evidence" value="ECO:0007669"/>
    <property type="project" value="TreeGrafter"/>
</dbReference>
<evidence type="ECO:0000256" key="7">
    <source>
        <dbReference type="ARBA" id="ARBA00023306"/>
    </source>
</evidence>
<evidence type="ECO:0000256" key="1">
    <source>
        <dbReference type="ARBA" id="ARBA00004123"/>
    </source>
</evidence>
<keyword evidence="10" id="KW-1185">Reference proteome</keyword>
<gene>
    <name evidence="9" type="ORF">H6P81_015364</name>
</gene>
<feature type="region of interest" description="Disordered" evidence="8">
    <location>
        <begin position="1136"/>
        <end position="1183"/>
    </location>
</feature>
<evidence type="ECO:0000256" key="4">
    <source>
        <dbReference type="ARBA" id="ARBA00022776"/>
    </source>
</evidence>
<dbReference type="PANTHER" id="PTHR12663:SF50">
    <property type="entry name" value="SISTER CHROMATID COHESION PROTEIN PDS5 HOMOLOG B"/>
    <property type="match status" value="1"/>
</dbReference>
<proteinExistence type="predicted"/>
<dbReference type="Gene3D" id="1.25.10.10">
    <property type="entry name" value="Leucine-rich Repeat Variant"/>
    <property type="match status" value="2"/>
</dbReference>
<dbReference type="Pfam" id="PF20168">
    <property type="entry name" value="PDS5"/>
    <property type="match status" value="1"/>
</dbReference>
<dbReference type="GO" id="GO:0005634">
    <property type="term" value="C:nucleus"/>
    <property type="evidence" value="ECO:0007669"/>
    <property type="project" value="UniProtKB-SubCell"/>
</dbReference>
<dbReference type="GO" id="GO:0007064">
    <property type="term" value="P:mitotic sister chromatid cohesion"/>
    <property type="evidence" value="ECO:0007669"/>
    <property type="project" value="InterPro"/>
</dbReference>
<protein>
    <recommendedName>
        <fullName evidence="11">Sister chromatid cohesion protein PDS5 homolog A</fullName>
    </recommendedName>
</protein>
<dbReference type="GO" id="GO:0006281">
    <property type="term" value="P:DNA repair"/>
    <property type="evidence" value="ECO:0007669"/>
    <property type="project" value="UniProtKB-KW"/>
</dbReference>
<keyword evidence="6" id="KW-0539">Nucleus</keyword>
<keyword evidence="2" id="KW-0132">Cell division</keyword>
<dbReference type="CDD" id="cd20404">
    <property type="entry name" value="Tudor_Agenet_AtEML-like"/>
    <property type="match status" value="1"/>
</dbReference>
<dbReference type="Gene3D" id="2.30.30.140">
    <property type="match status" value="1"/>
</dbReference>
<dbReference type="PANTHER" id="PTHR12663">
    <property type="entry name" value="ANDROGEN INDUCED INHIBITOR OF PROLIFERATION AS3 / PDS5-RELATED"/>
    <property type="match status" value="1"/>
</dbReference>
<feature type="compositionally biased region" description="Basic and acidic residues" evidence="8">
    <location>
        <begin position="1150"/>
        <end position="1161"/>
    </location>
</feature>
<keyword evidence="3" id="KW-0227">DNA damage</keyword>
<keyword evidence="7" id="KW-0131">Cell cycle</keyword>
<evidence type="ECO:0000256" key="2">
    <source>
        <dbReference type="ARBA" id="ARBA00022618"/>
    </source>
</evidence>
<keyword evidence="4" id="KW-0498">Mitosis</keyword>
<sequence>MGVSEKETVFDVGKQLAEGPLSKDSLVKLLRRAAVALLKLDPAEAASSKLDQSSTLELRQEKSLTLEDALKPLNDSLVRHILLQHKDKDVRLFLAVCFTEIMRILAPNPPFSEKILKDIFQLLISMFAELADTSSPYFMRRVKILETISTLKCCVLMLDIGCEDLVLEMFNIFFVVVREDHQKSLYRAMITIMTEILDEKITQPLLDLILRNLLEPKGATPSFNLAVSLIQNCEEKLEPYVQEFLRATISDRDSVDCELNDSYHDIILKISLCAPEMLISVIPNLTQELLTDQVDVRIKAVHLLGRLFALPQVRSVKEYHPLFLEFLKRFSDKSVEVRISAVGCARAIYTANSTGIEATEVLCALQERLLDYDEKVRIEAVIVVCELAKSNLQHIQPDIVLQAAERLRDKKVSVRKTAMRQLLELYQAYCKKCVDGIISITCHFEQIPSKILALCFDRDCNEFRPQSMELVFAEDLFPATLSVEGRVKHWISFFQYFSMTHMKVLNSILTQKMRLQMEMQVYLSLRKEAKENGSEEVSQKILMSFQKLSTSFTVASKAEESFQKLHQMKDNIIFKGLQQLLDERTTFVASQAVRDALLKRLGKKHPHYDFLRVFSAKCSYNIFCAEHVECILRDSLSKKKTGNLQTTGVDLLLTIVGVFPTLMAGSEEHLLKYFSEEDDRINEKLVQLVAKSGRHLSIKLSNIYPYLERACLEGSREQAKQSVSAIAVLAGASDQTPFERLYEQLMESLGACKNLPAVFQSLGCVAQYAIQIYETREEEIIQFVSQKLFFSKDVELTHEESYLNKDYVCSTSCKLMIFGLKMLVRSFLPHCATCVRPQIGRLLTTLSRLLAEDVIADGIDSSEEDKTQIRLAATKAILKLAKRWDLQIPPETFNLAIMRARDASSFVRKSVINKIHKLLKHRAIPSRYACGFALAASDCFTSVRPDSMKYLTEFVKEYGNEAQRHQNISEKDSRLTMTNYPEYVLVFLIHLLAHDIGFPSNICQDEDAYARFCSPLVVMLHALVNSGFMESNKNDVSETVAYILSIFRAIKKAEDAVDDSCTPKLHILSDIGVLILNELSQHGKSSSHNPGMVLLPSSLYKASSRRKTEVKFNLVIKDSIGRSFVERALHILELPTAKSSNPQSKRTKKSHSDSVESEIMKKSKLNLPSKSQGTSLMSKNKTEQDNSVLVNGCTNTKQLITSNSCKRILEPSVSNSEEIFNEHPASCEPRNQELGEGGCCLGKGQYSSSGSLATRQSFCDLLSPIKDMDLETSSAGTKNGPMTDSVSIRVTHHSKDVQDMSEKLIGHRVKMWSPLDKCFYSGIINDFNSKNSTHKVTYDNGDVERVHLANEKWEIVGEPSMLEEQLAKKTRKVSTTRLFQKQ</sequence>
<reference evidence="9 10" key="1">
    <citation type="submission" date="2021-07" db="EMBL/GenBank/DDBJ databases">
        <title>The Aristolochia fimbriata genome: insights into angiosperm evolution, floral development and chemical biosynthesis.</title>
        <authorList>
            <person name="Jiao Y."/>
        </authorList>
    </citation>
    <scope>NUCLEOTIDE SEQUENCE [LARGE SCALE GENOMIC DNA]</scope>
    <source>
        <strain evidence="9">IBCAS-2021</strain>
        <tissue evidence="9">Leaf</tissue>
    </source>
</reference>
<evidence type="ECO:0000256" key="3">
    <source>
        <dbReference type="ARBA" id="ARBA00022763"/>
    </source>
</evidence>
<dbReference type="Proteomes" id="UP000825729">
    <property type="component" value="Unassembled WGS sequence"/>
</dbReference>
<evidence type="ECO:0000313" key="9">
    <source>
        <dbReference type="EMBL" id="KAG9444024.1"/>
    </source>
</evidence>
<feature type="compositionally biased region" description="Polar residues" evidence="8">
    <location>
        <begin position="1166"/>
        <end position="1183"/>
    </location>
</feature>
<evidence type="ECO:0000256" key="8">
    <source>
        <dbReference type="SAM" id="MobiDB-lite"/>
    </source>
</evidence>
<evidence type="ECO:0000256" key="5">
    <source>
        <dbReference type="ARBA" id="ARBA00023204"/>
    </source>
</evidence>
<comment type="caution">
    <text evidence="9">The sequence shown here is derived from an EMBL/GenBank/DDBJ whole genome shotgun (WGS) entry which is preliminary data.</text>
</comment>
<accession>A0AAV7E764</accession>